<organism evidence="2 3">
    <name type="scientific">Haloarchaeobius iranensis</name>
    <dbReference type="NCBI Taxonomy" id="996166"/>
    <lineage>
        <taxon>Archaea</taxon>
        <taxon>Methanobacteriati</taxon>
        <taxon>Methanobacteriota</taxon>
        <taxon>Stenosarchaea group</taxon>
        <taxon>Halobacteria</taxon>
        <taxon>Halobacteriales</taxon>
        <taxon>Halorubellaceae</taxon>
        <taxon>Haloarchaeobius</taxon>
    </lineage>
</organism>
<sequence>MGPPKYSTQANVEAEVTTLYQPAAVNQQQVGMLDDGSATAKLTVWKRSRVETVLSEGDRFRLLNCEVGWYGGEPTLAVTSKSEVTVVERGDGSSPRNGTMTHADFNEGLAEQHLEVLRG</sequence>
<gene>
    <name evidence="2" type="ORF">SAMN05192554_1329</name>
</gene>
<evidence type="ECO:0000313" key="2">
    <source>
        <dbReference type="EMBL" id="SDN39130.1"/>
    </source>
</evidence>
<dbReference type="Proteomes" id="UP000199370">
    <property type="component" value="Unassembled WGS sequence"/>
</dbReference>
<reference evidence="2 3" key="1">
    <citation type="submission" date="2016-10" db="EMBL/GenBank/DDBJ databases">
        <authorList>
            <person name="de Groot N.N."/>
        </authorList>
    </citation>
    <scope>NUCLEOTIDE SEQUENCE [LARGE SCALE GENOMIC DNA]</scope>
    <source>
        <strain evidence="3">EB21,IBRC-M 10013,KCTC 4048</strain>
    </source>
</reference>
<evidence type="ECO:0000313" key="3">
    <source>
        <dbReference type="Proteomes" id="UP000199370"/>
    </source>
</evidence>
<dbReference type="Gene3D" id="2.40.50.140">
    <property type="entry name" value="Nucleic acid-binding proteins"/>
    <property type="match status" value="1"/>
</dbReference>
<evidence type="ECO:0008006" key="4">
    <source>
        <dbReference type="Google" id="ProtNLM"/>
    </source>
</evidence>
<dbReference type="STRING" id="996166.SAMN05192554_1329"/>
<feature type="region of interest" description="Disordered" evidence="1">
    <location>
        <begin position="81"/>
        <end position="106"/>
    </location>
</feature>
<dbReference type="RefSeq" id="WP_089736226.1">
    <property type="nucleotide sequence ID" value="NZ_FNIA01000032.1"/>
</dbReference>
<accession>A0A1H0B0F7</accession>
<name>A0A1H0B0F7_9EURY</name>
<dbReference type="AlphaFoldDB" id="A0A1H0B0F7"/>
<protein>
    <recommendedName>
        <fullName evidence="4">Replication factor A1</fullName>
    </recommendedName>
</protein>
<dbReference type="InterPro" id="IPR012340">
    <property type="entry name" value="NA-bd_OB-fold"/>
</dbReference>
<evidence type="ECO:0000256" key="1">
    <source>
        <dbReference type="SAM" id="MobiDB-lite"/>
    </source>
</evidence>
<dbReference type="SUPFAM" id="SSF50249">
    <property type="entry name" value="Nucleic acid-binding proteins"/>
    <property type="match status" value="1"/>
</dbReference>
<proteinExistence type="predicted"/>
<dbReference type="EMBL" id="FNIA01000032">
    <property type="protein sequence ID" value="SDN39130.1"/>
    <property type="molecule type" value="Genomic_DNA"/>
</dbReference>
<dbReference type="OrthoDB" id="170249at2157"/>
<keyword evidence="3" id="KW-1185">Reference proteome</keyword>